<evidence type="ECO:0000313" key="8">
    <source>
        <dbReference type="EMBL" id="TWI96721.1"/>
    </source>
</evidence>
<evidence type="ECO:0000256" key="4">
    <source>
        <dbReference type="ARBA" id="ARBA00022723"/>
    </source>
</evidence>
<dbReference type="OrthoDB" id="9805604at2"/>
<dbReference type="InterPro" id="IPR023214">
    <property type="entry name" value="HAD_sf"/>
</dbReference>
<dbReference type="InterPro" id="IPR010023">
    <property type="entry name" value="KdsC_fam"/>
</dbReference>
<dbReference type="SFLD" id="SFLDS00003">
    <property type="entry name" value="Haloacid_Dehalogenase"/>
    <property type="match status" value="1"/>
</dbReference>
<dbReference type="SFLD" id="SFLDG01138">
    <property type="entry name" value="C1.6.2:_Deoxy-d-mannose-octulo"/>
    <property type="match status" value="1"/>
</dbReference>
<feature type="binding site" evidence="7">
    <location>
        <position position="110"/>
    </location>
    <ligand>
        <name>Mg(2+)</name>
        <dbReference type="ChEBI" id="CHEBI:18420"/>
    </ligand>
</feature>
<dbReference type="GO" id="GO:0016788">
    <property type="term" value="F:hydrolase activity, acting on ester bonds"/>
    <property type="evidence" value="ECO:0007669"/>
    <property type="project" value="InterPro"/>
</dbReference>
<feature type="binding site" evidence="7">
    <location>
        <position position="19"/>
    </location>
    <ligand>
        <name>substrate</name>
    </ligand>
</feature>
<dbReference type="Proteomes" id="UP000317010">
    <property type="component" value="Unassembled WGS sequence"/>
</dbReference>
<reference evidence="8 9" key="1">
    <citation type="submission" date="2019-07" db="EMBL/GenBank/DDBJ databases">
        <title>Genomic Encyclopedia of Archaeal and Bacterial Type Strains, Phase II (KMG-II): from individual species to whole genera.</title>
        <authorList>
            <person name="Goeker M."/>
        </authorList>
    </citation>
    <scope>NUCLEOTIDE SEQUENCE [LARGE SCALE GENOMIC DNA]</scope>
    <source>
        <strain evidence="8 9">ATCC BAA-1854</strain>
    </source>
</reference>
<dbReference type="Pfam" id="PF08282">
    <property type="entry name" value="Hydrolase_3"/>
    <property type="match status" value="1"/>
</dbReference>
<dbReference type="EMBL" id="VLLI01000012">
    <property type="protein sequence ID" value="TWI96721.1"/>
    <property type="molecule type" value="Genomic_DNA"/>
</dbReference>
<evidence type="ECO:0000256" key="3">
    <source>
        <dbReference type="ARBA" id="ARBA00011881"/>
    </source>
</evidence>
<evidence type="ECO:0000256" key="1">
    <source>
        <dbReference type="ARBA" id="ARBA00001946"/>
    </source>
</evidence>
<comment type="cofactor">
    <cofactor evidence="1 7">
        <name>Mg(2+)</name>
        <dbReference type="ChEBI" id="CHEBI:18420"/>
    </cofactor>
</comment>
<protein>
    <submittedName>
        <fullName evidence="8">3-deoxy-D-manno-octulosonate 8-phosphate phosphatase (KDO 8-P phosphatase)</fullName>
    </submittedName>
</protein>
<dbReference type="PIRSF" id="PIRSF006118">
    <property type="entry name" value="KDO8-P_Ptase"/>
    <property type="match status" value="1"/>
</dbReference>
<dbReference type="FunFam" id="3.40.50.1000:FF:000029">
    <property type="entry name" value="3-deoxy-D-manno-octulosonate 8-phosphate phosphatase KdsC"/>
    <property type="match status" value="1"/>
</dbReference>
<dbReference type="SUPFAM" id="SSF56784">
    <property type="entry name" value="HAD-like"/>
    <property type="match status" value="1"/>
</dbReference>
<keyword evidence="4 7" id="KW-0479">Metal-binding</keyword>
<organism evidence="8 9">
    <name type="scientific">Mucilaginibacter frigoritolerans</name>
    <dbReference type="NCBI Taxonomy" id="652788"/>
    <lineage>
        <taxon>Bacteria</taxon>
        <taxon>Pseudomonadati</taxon>
        <taxon>Bacteroidota</taxon>
        <taxon>Sphingobacteriia</taxon>
        <taxon>Sphingobacteriales</taxon>
        <taxon>Sphingobacteriaceae</taxon>
        <taxon>Mucilaginibacter</taxon>
    </lineage>
</organism>
<proteinExistence type="inferred from homology"/>
<evidence type="ECO:0000256" key="6">
    <source>
        <dbReference type="ARBA" id="ARBA00022842"/>
    </source>
</evidence>
<dbReference type="GO" id="GO:0046872">
    <property type="term" value="F:metal ion binding"/>
    <property type="evidence" value="ECO:0007669"/>
    <property type="project" value="UniProtKB-KW"/>
</dbReference>
<keyword evidence="5" id="KW-0378">Hydrolase</keyword>
<dbReference type="CDD" id="cd01630">
    <property type="entry name" value="HAD_KDO-like"/>
    <property type="match status" value="1"/>
</dbReference>
<keyword evidence="9" id="KW-1185">Reference proteome</keyword>
<accession>A0A562TT08</accession>
<name>A0A562TT08_9SPHI</name>
<dbReference type="PANTHER" id="PTHR21485">
    <property type="entry name" value="HAD SUPERFAMILY MEMBERS CMAS AND KDSC"/>
    <property type="match status" value="1"/>
</dbReference>
<evidence type="ECO:0000256" key="7">
    <source>
        <dbReference type="PIRSR" id="PIRSR006118-2"/>
    </source>
</evidence>
<comment type="caution">
    <text evidence="8">The sequence shown here is derived from an EMBL/GenBank/DDBJ whole genome shotgun (WGS) entry which is preliminary data.</text>
</comment>
<dbReference type="PANTHER" id="PTHR21485:SF3">
    <property type="entry name" value="N-ACYLNEURAMINATE CYTIDYLYLTRANSFERASE"/>
    <property type="match status" value="1"/>
</dbReference>
<dbReference type="AlphaFoldDB" id="A0A562TT08"/>
<dbReference type="Gene3D" id="3.40.50.1000">
    <property type="entry name" value="HAD superfamily/HAD-like"/>
    <property type="match status" value="1"/>
</dbReference>
<comment type="similarity">
    <text evidence="2">Belongs to the KdsC family.</text>
</comment>
<gene>
    <name evidence="8" type="ORF">JN11_03833</name>
</gene>
<keyword evidence="6 7" id="KW-0460">Magnesium</keyword>
<dbReference type="InterPro" id="IPR050793">
    <property type="entry name" value="CMP-NeuNAc_synthase"/>
</dbReference>
<dbReference type="GO" id="GO:0008781">
    <property type="term" value="F:N-acylneuraminate cytidylyltransferase activity"/>
    <property type="evidence" value="ECO:0007669"/>
    <property type="project" value="TreeGrafter"/>
</dbReference>
<evidence type="ECO:0000256" key="5">
    <source>
        <dbReference type="ARBA" id="ARBA00022801"/>
    </source>
</evidence>
<dbReference type="NCBIfam" id="TIGR01670">
    <property type="entry name" value="KdsC-phosphatas"/>
    <property type="match status" value="1"/>
</dbReference>
<dbReference type="InterPro" id="IPR036412">
    <property type="entry name" value="HAD-like_sf"/>
</dbReference>
<comment type="subunit">
    <text evidence="3">Homotetramer.</text>
</comment>
<dbReference type="SFLD" id="SFLDG01136">
    <property type="entry name" value="C1.6:_Phosphoserine_Phosphatas"/>
    <property type="match status" value="1"/>
</dbReference>
<feature type="binding site" evidence="7">
    <location>
        <position position="17"/>
    </location>
    <ligand>
        <name>Mg(2+)</name>
        <dbReference type="ChEBI" id="CHEBI:18420"/>
    </ligand>
</feature>
<sequence length="173" mass="19185">MESFLSKLKEITTLVFDVDGVLTDGSVFVTEDGLQSRAFNIKDGYALQLAVKCGYNVCTVSGSRSKSQLYRLNSLGVKDVYMGIHTKIEKLKIYLEEKSISPENVLYMGDDIPDLEAMKHVGLPVCPADAVEEIKAVSRYVSPIVGGRGCARDVIEKVLKIQGKWLNEEAYSW</sequence>
<evidence type="ECO:0000313" key="9">
    <source>
        <dbReference type="Proteomes" id="UP000317010"/>
    </source>
</evidence>
<evidence type="ECO:0000256" key="2">
    <source>
        <dbReference type="ARBA" id="ARBA00005893"/>
    </source>
</evidence>
<dbReference type="RefSeq" id="WP_144915045.1">
    <property type="nucleotide sequence ID" value="NZ_VLLI01000012.1"/>
</dbReference>